<gene>
    <name evidence="4" type="ORF">H9981_04585</name>
</gene>
<comment type="similarity">
    <text evidence="1 2">Belongs to the UPF0102 family.</text>
</comment>
<evidence type="ECO:0000313" key="5">
    <source>
        <dbReference type="Proteomes" id="UP000824243"/>
    </source>
</evidence>
<dbReference type="PANTHER" id="PTHR34039">
    <property type="entry name" value="UPF0102 PROTEIN YRAN"/>
    <property type="match status" value="1"/>
</dbReference>
<evidence type="ECO:0000313" key="4">
    <source>
        <dbReference type="EMBL" id="HIX48274.1"/>
    </source>
</evidence>
<evidence type="ECO:0000256" key="3">
    <source>
        <dbReference type="SAM" id="MobiDB-lite"/>
    </source>
</evidence>
<dbReference type="NCBIfam" id="NF009150">
    <property type="entry name" value="PRK12497.1-3"/>
    <property type="match status" value="1"/>
</dbReference>
<dbReference type="HAMAP" id="MF_00048">
    <property type="entry name" value="UPF0102"/>
    <property type="match status" value="1"/>
</dbReference>
<proteinExistence type="inferred from homology"/>
<organism evidence="4 5">
    <name type="scientific">Candidatus Mediterraneibacter caccavium</name>
    <dbReference type="NCBI Taxonomy" id="2838661"/>
    <lineage>
        <taxon>Bacteria</taxon>
        <taxon>Bacillati</taxon>
        <taxon>Bacillota</taxon>
        <taxon>Clostridia</taxon>
        <taxon>Lachnospirales</taxon>
        <taxon>Lachnospiraceae</taxon>
        <taxon>Mediterraneibacter</taxon>
    </lineage>
</organism>
<dbReference type="InterPro" id="IPR011335">
    <property type="entry name" value="Restrct_endonuc-II-like"/>
</dbReference>
<dbReference type="InterPro" id="IPR003509">
    <property type="entry name" value="UPF0102_YraN-like"/>
</dbReference>
<feature type="region of interest" description="Disordered" evidence="3">
    <location>
        <begin position="1"/>
        <end position="21"/>
    </location>
</feature>
<feature type="compositionally biased region" description="Basic and acidic residues" evidence="3">
    <location>
        <begin position="1"/>
        <end position="14"/>
    </location>
</feature>
<dbReference type="NCBIfam" id="TIGR00252">
    <property type="entry name" value="YraN family protein"/>
    <property type="match status" value="1"/>
</dbReference>
<dbReference type="AlphaFoldDB" id="A0A9D1VWY8"/>
<dbReference type="SUPFAM" id="SSF52980">
    <property type="entry name" value="Restriction endonuclease-like"/>
    <property type="match status" value="1"/>
</dbReference>
<dbReference type="EMBL" id="DXFA01000085">
    <property type="protein sequence ID" value="HIX48274.1"/>
    <property type="molecule type" value="Genomic_DNA"/>
</dbReference>
<dbReference type="InterPro" id="IPR011856">
    <property type="entry name" value="tRNA_endonuc-like_dom_sf"/>
</dbReference>
<dbReference type="PANTHER" id="PTHR34039:SF1">
    <property type="entry name" value="UPF0102 PROTEIN YRAN"/>
    <property type="match status" value="1"/>
</dbReference>
<dbReference type="CDD" id="cd20736">
    <property type="entry name" value="PoNe_Nuclease"/>
    <property type="match status" value="1"/>
</dbReference>
<dbReference type="Gene3D" id="3.40.1350.10">
    <property type="match status" value="1"/>
</dbReference>
<protein>
    <recommendedName>
        <fullName evidence="2">UPF0102 protein H9981_04585</fullName>
    </recommendedName>
</protein>
<evidence type="ECO:0000256" key="1">
    <source>
        <dbReference type="ARBA" id="ARBA00006738"/>
    </source>
</evidence>
<evidence type="ECO:0000256" key="2">
    <source>
        <dbReference type="HAMAP-Rule" id="MF_00048"/>
    </source>
</evidence>
<accession>A0A9D1VWY8</accession>
<reference evidence="4" key="1">
    <citation type="journal article" date="2021" name="PeerJ">
        <title>Extensive microbial diversity within the chicken gut microbiome revealed by metagenomics and culture.</title>
        <authorList>
            <person name="Gilroy R."/>
            <person name="Ravi A."/>
            <person name="Getino M."/>
            <person name="Pursley I."/>
            <person name="Horton D.L."/>
            <person name="Alikhan N.F."/>
            <person name="Baker D."/>
            <person name="Gharbi K."/>
            <person name="Hall N."/>
            <person name="Watson M."/>
            <person name="Adriaenssens E.M."/>
            <person name="Foster-Nyarko E."/>
            <person name="Jarju S."/>
            <person name="Secka A."/>
            <person name="Antonio M."/>
            <person name="Oren A."/>
            <person name="Chaudhuri R.R."/>
            <person name="La Ragione R."/>
            <person name="Hildebrand F."/>
            <person name="Pallen M.J."/>
        </authorList>
    </citation>
    <scope>NUCLEOTIDE SEQUENCE</scope>
    <source>
        <strain evidence="4">ChiSjej5B23-15282</strain>
    </source>
</reference>
<dbReference type="Proteomes" id="UP000824243">
    <property type="component" value="Unassembled WGS sequence"/>
</dbReference>
<reference evidence="4" key="2">
    <citation type="submission" date="2021-04" db="EMBL/GenBank/DDBJ databases">
        <authorList>
            <person name="Gilroy R."/>
        </authorList>
    </citation>
    <scope>NUCLEOTIDE SEQUENCE</scope>
    <source>
        <strain evidence="4">ChiSjej5B23-15282</strain>
    </source>
</reference>
<sequence length="128" mass="14673">MAERRGSRFQEQQRKSTRQTGTDYERAAGYYLEQLGYEILEYNYRCRAGEIDLIAKDGEYLVFCEVKYRSDGRKGSPLEAVGAGKQRTIFRCAMFYLAEHHTEDVPCRFDVIGIEGAEVTHIKNAFAG</sequence>
<dbReference type="GO" id="GO:0003676">
    <property type="term" value="F:nucleic acid binding"/>
    <property type="evidence" value="ECO:0007669"/>
    <property type="project" value="InterPro"/>
</dbReference>
<dbReference type="Pfam" id="PF02021">
    <property type="entry name" value="UPF0102"/>
    <property type="match status" value="1"/>
</dbReference>
<name>A0A9D1VWY8_9FIRM</name>
<comment type="caution">
    <text evidence="4">The sequence shown here is derived from an EMBL/GenBank/DDBJ whole genome shotgun (WGS) entry which is preliminary data.</text>
</comment>